<accession>A0ABW7JQX0</accession>
<dbReference type="EMBL" id="JBIMSO010000053">
    <property type="protein sequence ID" value="MFH5209446.1"/>
    <property type="molecule type" value="Genomic_DNA"/>
</dbReference>
<feature type="transmembrane region" description="Helical" evidence="1">
    <location>
        <begin position="12"/>
        <end position="38"/>
    </location>
</feature>
<comment type="caution">
    <text evidence="3">The sequence shown here is derived from an EMBL/GenBank/DDBJ whole genome shotgun (WGS) entry which is preliminary data.</text>
</comment>
<dbReference type="Pfam" id="PF07811">
    <property type="entry name" value="TadE"/>
    <property type="match status" value="1"/>
</dbReference>
<protein>
    <submittedName>
        <fullName evidence="3">TadE family type IV pilus minor pilin</fullName>
    </submittedName>
</protein>
<dbReference type="RefSeq" id="WP_395115187.1">
    <property type="nucleotide sequence ID" value="NZ_JBIMSO010000053.1"/>
</dbReference>
<dbReference type="InterPro" id="IPR049790">
    <property type="entry name" value="Rv3655c/TadE"/>
</dbReference>
<sequence length="116" mass="11964">MRHRLVADERGAVTVEAAIAIAAIVLVVVMCIGAVLAVSMHIRCVDAAREAARLAARGDRDNAVSTAARVAPDGADISVRDDGDHIVATVRASTPLLPMIDITAEAVAAVEPDADD</sequence>
<dbReference type="InterPro" id="IPR012495">
    <property type="entry name" value="TadE-like_dom"/>
</dbReference>
<reference evidence="3 4" key="1">
    <citation type="submission" date="2024-10" db="EMBL/GenBank/DDBJ databases">
        <authorList>
            <person name="Riesco R."/>
        </authorList>
    </citation>
    <scope>NUCLEOTIDE SEQUENCE [LARGE SCALE GENOMIC DNA]</scope>
    <source>
        <strain evidence="3 4">NCIMB 15449</strain>
    </source>
</reference>
<keyword evidence="1" id="KW-0472">Membrane</keyword>
<evidence type="ECO:0000313" key="3">
    <source>
        <dbReference type="EMBL" id="MFH5209446.1"/>
    </source>
</evidence>
<keyword evidence="1" id="KW-0812">Transmembrane</keyword>
<gene>
    <name evidence="3" type="ORF">ACHIPZ_14760</name>
</gene>
<dbReference type="NCBIfam" id="NF041390">
    <property type="entry name" value="TadE_Rv3655c"/>
    <property type="match status" value="1"/>
</dbReference>
<name>A0ABW7JQX0_9NOCA</name>
<feature type="domain" description="TadE-like" evidence="2">
    <location>
        <begin position="11"/>
        <end position="53"/>
    </location>
</feature>
<organism evidence="3 4">
    <name type="scientific">Antrihabitans spumae</name>
    <dbReference type="NCBI Taxonomy" id="3373370"/>
    <lineage>
        <taxon>Bacteria</taxon>
        <taxon>Bacillati</taxon>
        <taxon>Actinomycetota</taxon>
        <taxon>Actinomycetes</taxon>
        <taxon>Mycobacteriales</taxon>
        <taxon>Nocardiaceae</taxon>
        <taxon>Antrihabitans</taxon>
    </lineage>
</organism>
<evidence type="ECO:0000313" key="4">
    <source>
        <dbReference type="Proteomes" id="UP001609175"/>
    </source>
</evidence>
<proteinExistence type="predicted"/>
<keyword evidence="1" id="KW-1133">Transmembrane helix</keyword>
<evidence type="ECO:0000256" key="1">
    <source>
        <dbReference type="SAM" id="Phobius"/>
    </source>
</evidence>
<dbReference type="Proteomes" id="UP001609175">
    <property type="component" value="Unassembled WGS sequence"/>
</dbReference>
<evidence type="ECO:0000259" key="2">
    <source>
        <dbReference type="Pfam" id="PF07811"/>
    </source>
</evidence>